<dbReference type="Pfam" id="PF04564">
    <property type="entry name" value="U-box"/>
    <property type="match status" value="1"/>
</dbReference>
<feature type="region of interest" description="Disordered" evidence="1">
    <location>
        <begin position="629"/>
        <end position="670"/>
    </location>
</feature>
<proteinExistence type="predicted"/>
<dbReference type="GO" id="GO:0004842">
    <property type="term" value="F:ubiquitin-protein transferase activity"/>
    <property type="evidence" value="ECO:0007669"/>
    <property type="project" value="InterPro"/>
</dbReference>
<evidence type="ECO:0000313" key="4">
    <source>
        <dbReference type="EMBL" id="KAK9814800.1"/>
    </source>
</evidence>
<dbReference type="GO" id="GO:0005524">
    <property type="term" value="F:ATP binding"/>
    <property type="evidence" value="ECO:0007669"/>
    <property type="project" value="InterPro"/>
</dbReference>
<dbReference type="InterPro" id="IPR008271">
    <property type="entry name" value="Ser/Thr_kinase_AS"/>
</dbReference>
<feature type="region of interest" description="Disordered" evidence="1">
    <location>
        <begin position="505"/>
        <end position="570"/>
    </location>
</feature>
<evidence type="ECO:0000256" key="1">
    <source>
        <dbReference type="SAM" id="MobiDB-lite"/>
    </source>
</evidence>
<dbReference type="InterPro" id="IPR011009">
    <property type="entry name" value="Kinase-like_dom_sf"/>
</dbReference>
<gene>
    <name evidence="4" type="ORF">WJX72_011673</name>
</gene>
<dbReference type="GO" id="GO:0016567">
    <property type="term" value="P:protein ubiquitination"/>
    <property type="evidence" value="ECO:0007669"/>
    <property type="project" value="InterPro"/>
</dbReference>
<feature type="domain" description="Protein kinase" evidence="2">
    <location>
        <begin position="90"/>
        <end position="344"/>
    </location>
</feature>
<keyword evidence="5" id="KW-1185">Reference proteome</keyword>
<evidence type="ECO:0000259" key="2">
    <source>
        <dbReference type="PROSITE" id="PS50011"/>
    </source>
</evidence>
<dbReference type="InterPro" id="IPR052085">
    <property type="entry name" value="WD-SAM-U-box"/>
</dbReference>
<comment type="caution">
    <text evidence="4">The sequence shown here is derived from an EMBL/GenBank/DDBJ whole genome shotgun (WGS) entry which is preliminary data.</text>
</comment>
<dbReference type="Proteomes" id="UP001489004">
    <property type="component" value="Unassembled WGS sequence"/>
</dbReference>
<dbReference type="SMART" id="SM00220">
    <property type="entry name" value="S_TKc"/>
    <property type="match status" value="1"/>
</dbReference>
<dbReference type="PROSITE" id="PS00108">
    <property type="entry name" value="PROTEIN_KINASE_ST"/>
    <property type="match status" value="1"/>
</dbReference>
<dbReference type="GO" id="GO:0004672">
    <property type="term" value="F:protein kinase activity"/>
    <property type="evidence" value="ECO:0007669"/>
    <property type="project" value="InterPro"/>
</dbReference>
<dbReference type="Pfam" id="PF00069">
    <property type="entry name" value="Pkinase"/>
    <property type="match status" value="1"/>
</dbReference>
<dbReference type="SMART" id="SM00504">
    <property type="entry name" value="Ubox"/>
    <property type="match status" value="1"/>
</dbReference>
<name>A0AAW1PYA5_9CHLO</name>
<feature type="compositionally biased region" description="Low complexity" evidence="1">
    <location>
        <begin position="660"/>
        <end position="670"/>
    </location>
</feature>
<dbReference type="PROSITE" id="PS50011">
    <property type="entry name" value="PROTEIN_KINASE_DOM"/>
    <property type="match status" value="1"/>
</dbReference>
<reference evidence="4 5" key="1">
    <citation type="journal article" date="2024" name="Nat. Commun.">
        <title>Phylogenomics reveals the evolutionary origins of lichenization in chlorophyte algae.</title>
        <authorList>
            <person name="Puginier C."/>
            <person name="Libourel C."/>
            <person name="Otte J."/>
            <person name="Skaloud P."/>
            <person name="Haon M."/>
            <person name="Grisel S."/>
            <person name="Petersen M."/>
            <person name="Berrin J.G."/>
            <person name="Delaux P.M."/>
            <person name="Dal Grande F."/>
            <person name="Keller J."/>
        </authorList>
    </citation>
    <scope>NUCLEOTIDE SEQUENCE [LARGE SCALE GENOMIC DNA]</scope>
    <source>
        <strain evidence="4 5">SAG 2043</strain>
    </source>
</reference>
<dbReference type="Gene3D" id="1.10.510.10">
    <property type="entry name" value="Transferase(Phosphotransferase) domain 1"/>
    <property type="match status" value="1"/>
</dbReference>
<evidence type="ECO:0000313" key="5">
    <source>
        <dbReference type="Proteomes" id="UP001489004"/>
    </source>
</evidence>
<dbReference type="InterPro" id="IPR003613">
    <property type="entry name" value="Ubox_domain"/>
</dbReference>
<dbReference type="EMBL" id="JALJOR010000007">
    <property type="protein sequence ID" value="KAK9814800.1"/>
    <property type="molecule type" value="Genomic_DNA"/>
</dbReference>
<dbReference type="CDD" id="cd16655">
    <property type="entry name" value="RING-Ubox_WDSUB1-like"/>
    <property type="match status" value="1"/>
</dbReference>
<protein>
    <recommendedName>
        <fullName evidence="6">RING-type E3 ubiquitin transferase</fullName>
    </recommendedName>
</protein>
<dbReference type="Gene3D" id="3.30.40.10">
    <property type="entry name" value="Zinc/RING finger domain, C3HC4 (zinc finger)"/>
    <property type="match status" value="1"/>
</dbReference>
<evidence type="ECO:0000259" key="3">
    <source>
        <dbReference type="PROSITE" id="PS51698"/>
    </source>
</evidence>
<dbReference type="PANTHER" id="PTHR46573:SF1">
    <property type="entry name" value="WD REPEAT, SAM AND U-BOX DOMAIN-CONTAINING PROTEIN 1"/>
    <property type="match status" value="1"/>
</dbReference>
<dbReference type="SUPFAM" id="SSF56112">
    <property type="entry name" value="Protein kinase-like (PK-like)"/>
    <property type="match status" value="1"/>
</dbReference>
<organism evidence="4 5">
    <name type="scientific">[Myrmecia] bisecta</name>
    <dbReference type="NCBI Taxonomy" id="41462"/>
    <lineage>
        <taxon>Eukaryota</taxon>
        <taxon>Viridiplantae</taxon>
        <taxon>Chlorophyta</taxon>
        <taxon>core chlorophytes</taxon>
        <taxon>Trebouxiophyceae</taxon>
        <taxon>Trebouxiales</taxon>
        <taxon>Trebouxiaceae</taxon>
        <taxon>Myrmecia</taxon>
    </lineage>
</organism>
<dbReference type="InterPro" id="IPR013083">
    <property type="entry name" value="Znf_RING/FYVE/PHD"/>
</dbReference>
<dbReference type="AlphaFoldDB" id="A0AAW1PYA5"/>
<dbReference type="InterPro" id="IPR000719">
    <property type="entry name" value="Prot_kinase_dom"/>
</dbReference>
<evidence type="ECO:0008006" key="6">
    <source>
        <dbReference type="Google" id="ProtNLM"/>
    </source>
</evidence>
<sequence length="835" mass="90781">MQPLDEEELCCPITQVVVVDPVIAADGHTYERFAIESWFSSHNTSPMTNEPVASRALVPNILPESSTAGLVLQELPSSFVEEPLGPAWETDPSRTLGAGGQCGVYLGVYKQQNKLAVKMFTPKMRIYYENERNATKKLRSKAFAVDDVILVPYGYCNDFQGRGCLAYKYMAGGTLGQRVLSMQPCDLCAVLTSALRAISELHFVHSDLKPENMMLPDEHIPRVLLTDCGFTFKLPSGKPPEQDNRQVPFTYYSKAGDAYAMGITIMDCLYNFYPQDNIVARVRRMVKDMGEQRKLDPKVYCQSWPLEVLLAVSDIALALCAHAEADRMTVQDAAACMDTCRQVMEGLHKAGAHGDLKSFFKHAGCNLGAGLQGLETLERLVNKTTTSKGDPDEQEARGERHRQLQDLLAGIRQDGLLDQPVILKAQADMLVLDAAQALDWRARELSHALECAMGKLQSVQHSIQEQAMRGNQSAGEGRLLDQLTDVAQQVVLVQSGLAGLAPGLMAAHRDPSRTPPEWDDEVASTNATSSAPVTTETRSASQPDHGASAEPAPVRMETGGPSHQETANEEVDTGVDAVHTAALEPSATSDHKAMASAAAASSYMPSLHESASSAAAHAELGSMGAAGGTTLAAPQFSGLPSHPAGPHRPQPSSRCAPHVQPAMQQSSSAGGQAALSAFLATFKDGNRELDKEALKTQRLAVLTTRDKSANLPYLRHAFGLPESHSAPGESFGTQHITILSTYAERCFSQLHQTKHFKEDAMRTLRIKDAPWTIYIHSARKCKYVDASARPANPAIDDVQKMDSLLQNIKREPHLYDGALLLQYYSKAEGVWKDCP</sequence>
<accession>A0AAW1PYA5</accession>
<dbReference type="PROSITE" id="PS51698">
    <property type="entry name" value="U_BOX"/>
    <property type="match status" value="1"/>
</dbReference>
<feature type="compositionally biased region" description="Polar residues" evidence="1">
    <location>
        <begin position="523"/>
        <end position="542"/>
    </location>
</feature>
<feature type="domain" description="U-box" evidence="3">
    <location>
        <begin position="4"/>
        <end position="77"/>
    </location>
</feature>
<dbReference type="PANTHER" id="PTHR46573">
    <property type="entry name" value="WD REPEAT, SAM AND U-BOX DOMAIN-CONTAINING PROTEIN 1"/>
    <property type="match status" value="1"/>
</dbReference>
<dbReference type="SUPFAM" id="SSF57850">
    <property type="entry name" value="RING/U-box"/>
    <property type="match status" value="1"/>
</dbReference>